<dbReference type="InterPro" id="IPR011009">
    <property type="entry name" value="Kinase-like_dom_sf"/>
</dbReference>
<accession>A0A0H2RZU9</accession>
<protein>
    <recommendedName>
        <fullName evidence="5">Alpha-type protein kinase domain-containing protein</fullName>
    </recommendedName>
</protein>
<evidence type="ECO:0000256" key="1">
    <source>
        <dbReference type="ARBA" id="ARBA00022527"/>
    </source>
</evidence>
<evidence type="ECO:0000256" key="4">
    <source>
        <dbReference type="SAM" id="MobiDB-lite"/>
    </source>
</evidence>
<dbReference type="SUPFAM" id="SSF56112">
    <property type="entry name" value="Protein kinase-like (PK-like)"/>
    <property type="match status" value="1"/>
</dbReference>
<evidence type="ECO:0000256" key="3">
    <source>
        <dbReference type="ARBA" id="ARBA00022777"/>
    </source>
</evidence>
<feature type="compositionally biased region" description="Basic and acidic residues" evidence="4">
    <location>
        <begin position="714"/>
        <end position="737"/>
    </location>
</feature>
<feature type="domain" description="Alpha-type protein kinase" evidence="5">
    <location>
        <begin position="427"/>
        <end position="681"/>
    </location>
</feature>
<proteinExistence type="predicted"/>
<dbReference type="Proteomes" id="UP000053477">
    <property type="component" value="Unassembled WGS sequence"/>
</dbReference>
<dbReference type="AlphaFoldDB" id="A0A0H2RZU9"/>
<evidence type="ECO:0000256" key="2">
    <source>
        <dbReference type="ARBA" id="ARBA00022679"/>
    </source>
</evidence>
<keyword evidence="7" id="KW-1185">Reference proteome</keyword>
<keyword evidence="1" id="KW-0723">Serine/threonine-protein kinase</keyword>
<dbReference type="OrthoDB" id="301415at2759"/>
<organism evidence="6 7">
    <name type="scientific">Schizopora paradoxa</name>
    <dbReference type="NCBI Taxonomy" id="27342"/>
    <lineage>
        <taxon>Eukaryota</taxon>
        <taxon>Fungi</taxon>
        <taxon>Dikarya</taxon>
        <taxon>Basidiomycota</taxon>
        <taxon>Agaricomycotina</taxon>
        <taxon>Agaricomycetes</taxon>
        <taxon>Hymenochaetales</taxon>
        <taxon>Schizoporaceae</taxon>
        <taxon>Schizopora</taxon>
    </lineage>
</organism>
<reference evidence="6 7" key="1">
    <citation type="submission" date="2015-04" db="EMBL/GenBank/DDBJ databases">
        <title>Complete genome sequence of Schizopora paradoxa KUC8140, a cosmopolitan wood degrader in East Asia.</title>
        <authorList>
            <consortium name="DOE Joint Genome Institute"/>
            <person name="Min B."/>
            <person name="Park H."/>
            <person name="Jang Y."/>
            <person name="Kim J.-J."/>
            <person name="Kim K.H."/>
            <person name="Pangilinan J."/>
            <person name="Lipzen A."/>
            <person name="Riley R."/>
            <person name="Grigoriev I.V."/>
            <person name="Spatafora J.W."/>
            <person name="Choi I.-G."/>
        </authorList>
    </citation>
    <scope>NUCLEOTIDE SEQUENCE [LARGE SCALE GENOMIC DNA]</scope>
    <source>
        <strain evidence="6 7">KUC8140</strain>
    </source>
</reference>
<dbReference type="InterPro" id="IPR004166">
    <property type="entry name" value="a-kinase_dom"/>
</dbReference>
<dbReference type="PROSITE" id="PS51158">
    <property type="entry name" value="ALPHA_KINASE"/>
    <property type="match status" value="1"/>
</dbReference>
<dbReference type="Gene3D" id="3.20.200.10">
    <property type="entry name" value="MHCK/EF2 kinase"/>
    <property type="match status" value="1"/>
</dbReference>
<dbReference type="InParanoid" id="A0A0H2RZU9"/>
<dbReference type="CDD" id="cd04515">
    <property type="entry name" value="Alpha_kinase"/>
    <property type="match status" value="1"/>
</dbReference>
<dbReference type="GO" id="GO:0004674">
    <property type="term" value="F:protein serine/threonine kinase activity"/>
    <property type="evidence" value="ECO:0007669"/>
    <property type="project" value="UniProtKB-KW"/>
</dbReference>
<name>A0A0H2RZU9_9AGAM</name>
<dbReference type="Pfam" id="PF02816">
    <property type="entry name" value="Alpha_kinase"/>
    <property type="match status" value="1"/>
</dbReference>
<keyword evidence="2" id="KW-0808">Transferase</keyword>
<dbReference type="EMBL" id="KQ085936">
    <property type="protein sequence ID" value="KLO15003.1"/>
    <property type="molecule type" value="Genomic_DNA"/>
</dbReference>
<evidence type="ECO:0000259" key="5">
    <source>
        <dbReference type="PROSITE" id="PS51158"/>
    </source>
</evidence>
<dbReference type="GO" id="GO:0005524">
    <property type="term" value="F:ATP binding"/>
    <property type="evidence" value="ECO:0007669"/>
    <property type="project" value="InterPro"/>
</dbReference>
<sequence>MTVCDECKEDFPFLSDTRRLCLQCTESMARTGPERVSILQKNQCKGCSTYGSVVTGKICNTCDTKLGELLANDPNSVPPKFCRFLGLPISNEAAAPAHTHTPTAVNEDNLLDSQANDVIEAAAEYTNTHCTAQRMGNKIATGFSQGVNRNLARARQAKAEMNTTQAILSKRRAAADSHFAGTKEKRYTLILNLYKFPRPLDEGGVGQITTRGRMEKISDVVTSHPYPRDTSLRSALMDCMIALMDTFNSAYQLSVTFTMDSVSFFANGLSEQKYTSLNPNHMDISIHDFFEYLCAQSIISNKDQVNRHIGMRLVYDEASLFPSTFTTMTPSAIPASLSSRKRKSSVPTEHLAIGNRASQAPRASSSIPSVSLASAFARPTKKTGPRFARLNSIQTKDLIEVKFIKYTVEVDDRLEPPDLIVGSEDVMHIAPFSDWSEGQKLRKDKPFLAAKSGFIGEGSNKVAVYARHGELESEYAFIRLKIDSAYTVNNEEWYISCELKLLAIVDLLKKKFYERAELLGVRQILPAFDVNFDGAFIGRVLNADSHESEHLPTYFLATRLLPCSEFDKLKKYGGIDGLKPLASDPTNRMLKMMHAFTHFSFSYTKECFIVADLQGVSDSKKVFKVIDPQCHTNTVYHPFDNISKRHIYWDHGDIGIQRVIASHLHECGSNEICKALQIEDGEASEFERLSASPIRRPAQIKKKTQITSPGPEESDGKGEADPKADKSSSSDSDRDDPQPAPVHNTRSVSKTSRPYRHGK</sequence>
<keyword evidence="3" id="KW-0418">Kinase</keyword>
<feature type="region of interest" description="Disordered" evidence="4">
    <location>
        <begin position="687"/>
        <end position="759"/>
    </location>
</feature>
<gene>
    <name evidence="6" type="ORF">SCHPADRAFT_888884</name>
</gene>
<evidence type="ECO:0000313" key="6">
    <source>
        <dbReference type="EMBL" id="KLO15003.1"/>
    </source>
</evidence>
<evidence type="ECO:0000313" key="7">
    <source>
        <dbReference type="Proteomes" id="UP000053477"/>
    </source>
</evidence>